<evidence type="ECO:0000313" key="1">
    <source>
        <dbReference type="EMBL" id="QPB84440.1"/>
    </source>
</evidence>
<proteinExistence type="predicted"/>
<name>A0A5S3UUT5_9GAMM</name>
<gene>
    <name evidence="1" type="ORF">CWC22_016185</name>
</gene>
<accession>A0A5S3UUT5</accession>
<dbReference type="EMBL" id="CP045429">
    <property type="protein sequence ID" value="QPB84440.1"/>
    <property type="molecule type" value="Genomic_DNA"/>
</dbReference>
<reference evidence="1 2" key="1">
    <citation type="submission" date="2019-10" db="EMBL/GenBank/DDBJ databases">
        <title>Pseudoalteromonas rubra S4059.</title>
        <authorList>
            <person name="Paulsen S."/>
            <person name="Wang X."/>
        </authorList>
    </citation>
    <scope>NUCLEOTIDE SEQUENCE [LARGE SCALE GENOMIC DNA]</scope>
    <source>
        <strain evidence="1 2">S4059</strain>
    </source>
</reference>
<sequence length="74" mass="8471">MERLYQFHLIPGLIEGANRTLTALKISHLEQLNSKIFALLSTLFSRLKIDHLIKQIGIKSADNSVKYSSFRTIK</sequence>
<dbReference type="Proteomes" id="UP000305729">
    <property type="component" value="Chromosome 1"/>
</dbReference>
<protein>
    <submittedName>
        <fullName evidence="1">Uncharacterized protein</fullName>
    </submittedName>
</protein>
<evidence type="ECO:0000313" key="2">
    <source>
        <dbReference type="Proteomes" id="UP000305729"/>
    </source>
</evidence>
<organism evidence="1 2">
    <name type="scientific">Pseudoalteromonas rubra</name>
    <dbReference type="NCBI Taxonomy" id="43658"/>
    <lineage>
        <taxon>Bacteria</taxon>
        <taxon>Pseudomonadati</taxon>
        <taxon>Pseudomonadota</taxon>
        <taxon>Gammaproteobacteria</taxon>
        <taxon>Alteromonadales</taxon>
        <taxon>Pseudoalteromonadaceae</taxon>
        <taxon>Pseudoalteromonas</taxon>
    </lineage>
</organism>
<dbReference type="AlphaFoldDB" id="A0A5S3UUT5"/>